<dbReference type="Proteomes" id="UP001237642">
    <property type="component" value="Unassembled WGS sequence"/>
</dbReference>
<keyword evidence="8 12" id="KW-0539">Nucleus</keyword>
<evidence type="ECO:0000313" key="16">
    <source>
        <dbReference type="Proteomes" id="UP001237642"/>
    </source>
</evidence>
<dbReference type="InterPro" id="IPR038534">
    <property type="entry name" value="Rtr1/RPAP2_sf"/>
</dbReference>
<keyword evidence="3 12" id="KW-0479">Metal-binding</keyword>
<dbReference type="EMBL" id="JAUIZM010000008">
    <property type="protein sequence ID" value="KAK1370873.1"/>
    <property type="molecule type" value="Genomic_DNA"/>
</dbReference>
<feature type="compositionally biased region" description="Polar residues" evidence="13">
    <location>
        <begin position="354"/>
        <end position="370"/>
    </location>
</feature>
<evidence type="ECO:0000256" key="7">
    <source>
        <dbReference type="ARBA" id="ARBA00022912"/>
    </source>
</evidence>
<keyword evidence="6 12" id="KW-0862">Zinc</keyword>
<evidence type="ECO:0000313" key="15">
    <source>
        <dbReference type="EMBL" id="KAK1370873.1"/>
    </source>
</evidence>
<accession>A0AAD8HR18</accession>
<feature type="region of interest" description="Disordered" evidence="13">
    <location>
        <begin position="655"/>
        <end position="687"/>
    </location>
</feature>
<evidence type="ECO:0000256" key="12">
    <source>
        <dbReference type="RuleBase" id="RU367080"/>
    </source>
</evidence>
<dbReference type="PANTHER" id="PTHR14732:SF0">
    <property type="entry name" value="RNA POLYMERASE II SUBUNIT B1 CTD PHOSPHATASE RPAP2-RELATED"/>
    <property type="match status" value="1"/>
</dbReference>
<dbReference type="GO" id="GO:0005737">
    <property type="term" value="C:cytoplasm"/>
    <property type="evidence" value="ECO:0007669"/>
    <property type="project" value="TreeGrafter"/>
</dbReference>
<gene>
    <name evidence="15" type="ORF">POM88_036965</name>
</gene>
<evidence type="ECO:0000256" key="8">
    <source>
        <dbReference type="ARBA" id="ARBA00023242"/>
    </source>
</evidence>
<dbReference type="Gene3D" id="1.25.40.820">
    <property type="match status" value="1"/>
</dbReference>
<dbReference type="InterPro" id="IPR007308">
    <property type="entry name" value="Rtr1/RPAP2_dom"/>
</dbReference>
<evidence type="ECO:0000256" key="3">
    <source>
        <dbReference type="ARBA" id="ARBA00022723"/>
    </source>
</evidence>
<dbReference type="InterPro" id="IPR039693">
    <property type="entry name" value="Rtr1/RPAP2"/>
</dbReference>
<keyword evidence="7 12" id="KW-0904">Protein phosphatase</keyword>
<name>A0AAD8HR18_9APIA</name>
<evidence type="ECO:0000256" key="6">
    <source>
        <dbReference type="ARBA" id="ARBA00022833"/>
    </source>
</evidence>
<feature type="compositionally biased region" description="Basic and acidic residues" evidence="13">
    <location>
        <begin position="342"/>
        <end position="352"/>
    </location>
</feature>
<dbReference type="GO" id="GO:0005634">
    <property type="term" value="C:nucleus"/>
    <property type="evidence" value="ECO:0007669"/>
    <property type="project" value="UniProtKB-SubCell"/>
</dbReference>
<protein>
    <recommendedName>
        <fullName evidence="12">RNA polymerase II subunit B1 CTD phosphatase RPAP2 homolog</fullName>
        <ecNumber evidence="12">3.1.3.16</ecNumber>
    </recommendedName>
</protein>
<evidence type="ECO:0000256" key="13">
    <source>
        <dbReference type="SAM" id="MobiDB-lite"/>
    </source>
</evidence>
<dbReference type="Pfam" id="PF04181">
    <property type="entry name" value="RPAP2_Rtr1"/>
    <property type="match status" value="1"/>
</dbReference>
<comment type="similarity">
    <text evidence="2 11 12">Belongs to the RPAP2 family.</text>
</comment>
<dbReference type="GO" id="GO:0043175">
    <property type="term" value="F:RNA polymerase core enzyme binding"/>
    <property type="evidence" value="ECO:0007669"/>
    <property type="project" value="UniProtKB-UniRule"/>
</dbReference>
<dbReference type="AlphaFoldDB" id="A0AAD8HR18"/>
<dbReference type="GO" id="GO:0008270">
    <property type="term" value="F:zinc ion binding"/>
    <property type="evidence" value="ECO:0007669"/>
    <property type="project" value="UniProtKB-KW"/>
</dbReference>
<evidence type="ECO:0000256" key="10">
    <source>
        <dbReference type="ARBA" id="ARBA00048336"/>
    </source>
</evidence>
<reference evidence="15" key="1">
    <citation type="submission" date="2023-02" db="EMBL/GenBank/DDBJ databases">
        <title>Genome of toxic invasive species Heracleum sosnowskyi carries increased number of genes despite the absence of recent whole-genome duplications.</title>
        <authorList>
            <person name="Schelkunov M."/>
            <person name="Shtratnikova V."/>
            <person name="Makarenko M."/>
            <person name="Klepikova A."/>
            <person name="Omelchenko D."/>
            <person name="Novikova G."/>
            <person name="Obukhova E."/>
            <person name="Bogdanov V."/>
            <person name="Penin A."/>
            <person name="Logacheva M."/>
        </authorList>
    </citation>
    <scope>NUCLEOTIDE SEQUENCE</scope>
    <source>
        <strain evidence="15">Hsosn_3</strain>
        <tissue evidence="15">Leaf</tissue>
    </source>
</reference>
<evidence type="ECO:0000259" key="14">
    <source>
        <dbReference type="PROSITE" id="PS51479"/>
    </source>
</evidence>
<comment type="subcellular location">
    <subcellularLocation>
        <location evidence="1 12">Nucleus</location>
    </subcellularLocation>
</comment>
<dbReference type="PROSITE" id="PS51479">
    <property type="entry name" value="ZF_RTR1"/>
    <property type="match status" value="1"/>
</dbReference>
<keyword evidence="4 12" id="KW-0863">Zinc-finger</keyword>
<comment type="function">
    <text evidence="12">Putative RNA polymerase II subunit B1 C-terminal domain (CTD) phosphatase involved in RNA polymerase II transcription regulation.</text>
</comment>
<dbReference type="EC" id="3.1.3.16" evidence="12"/>
<comment type="catalytic activity">
    <reaction evidence="9 12">
        <text>O-phospho-L-seryl-[protein] + H2O = L-seryl-[protein] + phosphate</text>
        <dbReference type="Rhea" id="RHEA:20629"/>
        <dbReference type="Rhea" id="RHEA-COMP:9863"/>
        <dbReference type="Rhea" id="RHEA-COMP:11604"/>
        <dbReference type="ChEBI" id="CHEBI:15377"/>
        <dbReference type="ChEBI" id="CHEBI:29999"/>
        <dbReference type="ChEBI" id="CHEBI:43474"/>
        <dbReference type="ChEBI" id="CHEBI:83421"/>
        <dbReference type="EC" id="3.1.3.16"/>
    </reaction>
</comment>
<evidence type="ECO:0000256" key="11">
    <source>
        <dbReference type="PROSITE-ProRule" id="PRU00812"/>
    </source>
</evidence>
<evidence type="ECO:0000256" key="5">
    <source>
        <dbReference type="ARBA" id="ARBA00022801"/>
    </source>
</evidence>
<keyword evidence="16" id="KW-1185">Reference proteome</keyword>
<comment type="caution">
    <text evidence="15">The sequence shown here is derived from an EMBL/GenBank/DDBJ whole genome shotgun (WGS) entry which is preliminary data.</text>
</comment>
<sequence>MANKALVSVADTIYELQKHLFETIQNETQLHAAGSLMSKNDFKHVITERYIAKLCGYPLCPNPLSSNCVKSKGKYHISLREHRVYDLEEMRMYCSTKCLVESKAFLGTLHEDRSTVLDESKIAEILGLFGEKGSGKKGGDGGEELRIKENVEVEQGSVVVGDANAIEGYVPKSSRVVDGKNRKQGKPSKKKPAKVLDMKLGEFDFMSAIITQDEYSVSKVLSKVTANGSGSEVNGSKREVRIEEMNDWTVALEASSERASSSSKSECVKTKQEGSVDDMIDNLTISDMSGSVCQSGAGVNGIEADKGAHSGNPADCNVGMLKTSFKSSSSKNVTRSVTWADEKSAGTRRLSEVSELQGTKQDSGGLNQTNTEEHDSLRLVSAETCALALSQAAEAVASGDSDVPDAVSEAGIIVMPPPMYEESMDADINMDLEPAAIKWPNKQGITASDFFDNSDDSWYDDAPEGFSLNLSPFASMYMSLFSWMSSSSLAYIYGLDENSHEEYLSVNGREYPRRVIAMDNRSSEIKLAVTGFLSQTLPELVSDLRLRVPVSTLEKGMSNLLNTMSFMDPIPPFRTKQWHVIIFLFLDVLSVYRVPSIAPYMTSKRNFLQKVLAGANISEEEYGLMNDLLLPLGRALLLNIRSLAFFLVDGGTNVEEPSTNSCNDTVSKDPLDPSVPDAGLSERTTNPDGRMRGCSELLALLSLTLISSTISRRE</sequence>
<reference evidence="15" key="2">
    <citation type="submission" date="2023-05" db="EMBL/GenBank/DDBJ databases">
        <authorList>
            <person name="Schelkunov M.I."/>
        </authorList>
    </citation>
    <scope>NUCLEOTIDE SEQUENCE</scope>
    <source>
        <strain evidence="15">Hsosn_3</strain>
        <tissue evidence="15">Leaf</tissue>
    </source>
</reference>
<feature type="compositionally biased region" description="Polar residues" evidence="13">
    <location>
        <begin position="655"/>
        <end position="665"/>
    </location>
</feature>
<feature type="region of interest" description="Disordered" evidence="13">
    <location>
        <begin position="342"/>
        <end position="373"/>
    </location>
</feature>
<evidence type="ECO:0000256" key="4">
    <source>
        <dbReference type="ARBA" id="ARBA00022771"/>
    </source>
</evidence>
<proteinExistence type="inferred from homology"/>
<dbReference type="GO" id="GO:0008420">
    <property type="term" value="F:RNA polymerase II CTD heptapeptide repeat phosphatase activity"/>
    <property type="evidence" value="ECO:0007669"/>
    <property type="project" value="UniProtKB-UniRule"/>
</dbReference>
<feature type="domain" description="RTR1-type" evidence="14">
    <location>
        <begin position="32"/>
        <end position="118"/>
    </location>
</feature>
<comment type="catalytic activity">
    <reaction evidence="10 12">
        <text>O-phospho-L-threonyl-[protein] + H2O = L-threonyl-[protein] + phosphate</text>
        <dbReference type="Rhea" id="RHEA:47004"/>
        <dbReference type="Rhea" id="RHEA-COMP:11060"/>
        <dbReference type="Rhea" id="RHEA-COMP:11605"/>
        <dbReference type="ChEBI" id="CHEBI:15377"/>
        <dbReference type="ChEBI" id="CHEBI:30013"/>
        <dbReference type="ChEBI" id="CHEBI:43474"/>
        <dbReference type="ChEBI" id="CHEBI:61977"/>
        <dbReference type="EC" id="3.1.3.16"/>
    </reaction>
</comment>
<dbReference type="PANTHER" id="PTHR14732">
    <property type="entry name" value="RNA POLYMERASE II SUBUNIT B1 CTD PHOSPHATASE RPAP2-RELATED"/>
    <property type="match status" value="1"/>
</dbReference>
<evidence type="ECO:0000256" key="1">
    <source>
        <dbReference type="ARBA" id="ARBA00004123"/>
    </source>
</evidence>
<evidence type="ECO:0000256" key="9">
    <source>
        <dbReference type="ARBA" id="ARBA00047761"/>
    </source>
</evidence>
<evidence type="ECO:0000256" key="2">
    <source>
        <dbReference type="ARBA" id="ARBA00005676"/>
    </source>
</evidence>
<keyword evidence="5 12" id="KW-0378">Hydrolase</keyword>
<organism evidence="15 16">
    <name type="scientific">Heracleum sosnowskyi</name>
    <dbReference type="NCBI Taxonomy" id="360622"/>
    <lineage>
        <taxon>Eukaryota</taxon>
        <taxon>Viridiplantae</taxon>
        <taxon>Streptophyta</taxon>
        <taxon>Embryophyta</taxon>
        <taxon>Tracheophyta</taxon>
        <taxon>Spermatophyta</taxon>
        <taxon>Magnoliopsida</taxon>
        <taxon>eudicotyledons</taxon>
        <taxon>Gunneridae</taxon>
        <taxon>Pentapetalae</taxon>
        <taxon>asterids</taxon>
        <taxon>campanulids</taxon>
        <taxon>Apiales</taxon>
        <taxon>Apiaceae</taxon>
        <taxon>Apioideae</taxon>
        <taxon>apioid superclade</taxon>
        <taxon>Tordylieae</taxon>
        <taxon>Tordyliinae</taxon>
        <taxon>Heracleum</taxon>
    </lineage>
</organism>